<name>A0A285H1U5_9FIRM</name>
<dbReference type="AlphaFoldDB" id="A0A285H1U5"/>
<dbReference type="RefSeq" id="WP_097017937.1">
    <property type="nucleotide sequence ID" value="NZ_OBDZ01000013.1"/>
</dbReference>
<reference evidence="2" key="1">
    <citation type="submission" date="2017-09" db="EMBL/GenBank/DDBJ databases">
        <authorList>
            <person name="Varghese N."/>
            <person name="Submissions S."/>
        </authorList>
    </citation>
    <scope>NUCLEOTIDE SEQUENCE [LARGE SCALE GENOMIC DNA]</scope>
    <source>
        <strain evidence="2">MSL47</strain>
    </source>
</reference>
<keyword evidence="2" id="KW-1185">Reference proteome</keyword>
<dbReference type="InterPro" id="IPR008978">
    <property type="entry name" value="HSP20-like_chaperone"/>
</dbReference>
<gene>
    <name evidence="1" type="ORF">SAMN06265827_11325</name>
</gene>
<dbReference type="Gene3D" id="2.60.40.790">
    <property type="match status" value="1"/>
</dbReference>
<proteinExistence type="predicted"/>
<dbReference type="OrthoDB" id="9811615at2"/>
<dbReference type="SUPFAM" id="SSF49764">
    <property type="entry name" value="HSP20-like chaperones"/>
    <property type="match status" value="1"/>
</dbReference>
<sequence>MKTKTWQPFSEINTLRNKINLFADESRIEYSKMADPTVDIYEEGKSLIARISLGNVDIDTVEISISAESIIINSTDRDTVIKSLSLPVKVDNNQADIRLEEGMAKISIPIVQ</sequence>
<dbReference type="Proteomes" id="UP000219573">
    <property type="component" value="Unassembled WGS sequence"/>
</dbReference>
<dbReference type="EMBL" id="OBDZ01000013">
    <property type="protein sequence ID" value="SNY29860.1"/>
    <property type="molecule type" value="Genomic_DNA"/>
</dbReference>
<evidence type="ECO:0000313" key="2">
    <source>
        <dbReference type="Proteomes" id="UP000219573"/>
    </source>
</evidence>
<protein>
    <submittedName>
        <fullName evidence="1">HSP20 family protein</fullName>
    </submittedName>
</protein>
<evidence type="ECO:0000313" key="1">
    <source>
        <dbReference type="EMBL" id="SNY29860.1"/>
    </source>
</evidence>
<organism evidence="1 2">
    <name type="scientific">Orenia metallireducens</name>
    <dbReference type="NCBI Taxonomy" id="1413210"/>
    <lineage>
        <taxon>Bacteria</taxon>
        <taxon>Bacillati</taxon>
        <taxon>Bacillota</taxon>
        <taxon>Clostridia</taxon>
        <taxon>Halanaerobiales</taxon>
        <taxon>Halobacteroidaceae</taxon>
        <taxon>Orenia</taxon>
    </lineage>
</organism>
<accession>A0A285H1U5</accession>